<dbReference type="EMBL" id="KZ679263">
    <property type="protein sequence ID" value="PTB40393.1"/>
    <property type="molecule type" value="Genomic_DNA"/>
</dbReference>
<protein>
    <submittedName>
        <fullName evidence="1">Uncharacterized protein</fullName>
    </submittedName>
</protein>
<organism evidence="1 2">
    <name type="scientific">Trichoderma asperellum (strain ATCC 204424 / CBS 433.97 / NBRC 101777)</name>
    <dbReference type="NCBI Taxonomy" id="1042311"/>
    <lineage>
        <taxon>Eukaryota</taxon>
        <taxon>Fungi</taxon>
        <taxon>Dikarya</taxon>
        <taxon>Ascomycota</taxon>
        <taxon>Pezizomycotina</taxon>
        <taxon>Sordariomycetes</taxon>
        <taxon>Hypocreomycetidae</taxon>
        <taxon>Hypocreales</taxon>
        <taxon>Hypocreaceae</taxon>
        <taxon>Trichoderma</taxon>
    </lineage>
</organism>
<name>A0A2T3Z6G0_TRIA4</name>
<proteinExistence type="predicted"/>
<reference evidence="1 2" key="1">
    <citation type="submission" date="2016-07" db="EMBL/GenBank/DDBJ databases">
        <title>Multiple horizontal gene transfer events from other fungi enriched the ability of initially mycotrophic Trichoderma (Ascomycota) to feed on dead plant biomass.</title>
        <authorList>
            <consortium name="DOE Joint Genome Institute"/>
            <person name="Aerts A."/>
            <person name="Atanasova L."/>
            <person name="Chenthamara K."/>
            <person name="Zhang J."/>
            <person name="Grujic M."/>
            <person name="Henrissat B."/>
            <person name="Kuo A."/>
            <person name="Salamov A."/>
            <person name="Lipzen A."/>
            <person name="Labutti K."/>
            <person name="Barry K."/>
            <person name="Miao Y."/>
            <person name="Rahimi M.J."/>
            <person name="Shen Q."/>
            <person name="Grigoriev I.V."/>
            <person name="Kubicek C.P."/>
            <person name="Druzhinina I.S."/>
        </authorList>
    </citation>
    <scope>NUCLEOTIDE SEQUENCE [LARGE SCALE GENOMIC DNA]</scope>
    <source>
        <strain evidence="1 2">CBS 433.97</strain>
    </source>
</reference>
<sequence length="160" mass="17966">MTYLDPPTIQWIVAVVKHYYTSLRDIECQIDIANGEIALLRGQMFEIEGQIEGNIPITQAQVETIKTMEDWINEAKRTIRANQAFQLRSNRVGNIGTTDVVSPSLLPLPNAYLQNISSGVENGSSQRFIDTNQLDGEQKDGHDCDSCYLCMEEAKQDSLN</sequence>
<dbReference type="Proteomes" id="UP000240493">
    <property type="component" value="Unassembled WGS sequence"/>
</dbReference>
<keyword evidence="2" id="KW-1185">Reference proteome</keyword>
<accession>A0A2T3Z6G0</accession>
<evidence type="ECO:0000313" key="2">
    <source>
        <dbReference type="Proteomes" id="UP000240493"/>
    </source>
</evidence>
<evidence type="ECO:0000313" key="1">
    <source>
        <dbReference type="EMBL" id="PTB40393.1"/>
    </source>
</evidence>
<dbReference type="AlphaFoldDB" id="A0A2T3Z6G0"/>
<gene>
    <name evidence="1" type="ORF">M441DRAFT_431522</name>
</gene>